<keyword evidence="7" id="KW-1133">Transmembrane helix</keyword>
<dbReference type="InterPro" id="IPR015919">
    <property type="entry name" value="Cadherin-like_sf"/>
</dbReference>
<comment type="subcellular location">
    <subcellularLocation>
        <location evidence="1">Membrane</location>
    </subcellularLocation>
</comment>
<evidence type="ECO:0000256" key="7">
    <source>
        <dbReference type="SAM" id="Phobius"/>
    </source>
</evidence>
<dbReference type="SUPFAM" id="SSF49313">
    <property type="entry name" value="Cadherin-like"/>
    <property type="match status" value="3"/>
</dbReference>
<feature type="domain" description="Cadherin" evidence="8">
    <location>
        <begin position="312"/>
        <end position="431"/>
    </location>
</feature>
<feature type="domain" description="Cadherin" evidence="8">
    <location>
        <begin position="22"/>
        <end position="81"/>
    </location>
</feature>
<dbReference type="GO" id="GO:0045296">
    <property type="term" value="F:cadherin binding"/>
    <property type="evidence" value="ECO:0007669"/>
    <property type="project" value="TreeGrafter"/>
</dbReference>
<comment type="caution">
    <text evidence="9">The sequence shown here is derived from an EMBL/GenBank/DDBJ whole genome shotgun (WGS) entry which is preliminary data.</text>
</comment>
<feature type="region of interest" description="Disordered" evidence="6">
    <location>
        <begin position="592"/>
        <end position="619"/>
    </location>
</feature>
<dbReference type="GO" id="GO:0008013">
    <property type="term" value="F:beta-catenin binding"/>
    <property type="evidence" value="ECO:0007669"/>
    <property type="project" value="TreeGrafter"/>
</dbReference>
<dbReference type="OrthoDB" id="8958491at2759"/>
<proteinExistence type="predicted"/>
<feature type="compositionally biased region" description="Polar residues" evidence="6">
    <location>
        <begin position="485"/>
        <end position="504"/>
    </location>
</feature>
<dbReference type="GO" id="GO:0016477">
    <property type="term" value="P:cell migration"/>
    <property type="evidence" value="ECO:0007669"/>
    <property type="project" value="TreeGrafter"/>
</dbReference>
<feature type="transmembrane region" description="Helical" evidence="7">
    <location>
        <begin position="438"/>
        <end position="461"/>
    </location>
</feature>
<dbReference type="GO" id="GO:0007156">
    <property type="term" value="P:homophilic cell adhesion via plasma membrane adhesion molecules"/>
    <property type="evidence" value="ECO:0007669"/>
    <property type="project" value="InterPro"/>
</dbReference>
<keyword evidence="3 5" id="KW-0106">Calcium</keyword>
<accession>A0A8J6FLK0</accession>
<keyword evidence="10" id="KW-1185">Reference proteome</keyword>
<dbReference type="SMART" id="SM00112">
    <property type="entry name" value="CA"/>
    <property type="match status" value="4"/>
</dbReference>
<evidence type="ECO:0000313" key="10">
    <source>
        <dbReference type="Proteomes" id="UP000770717"/>
    </source>
</evidence>
<keyword evidence="4 7" id="KW-0472">Membrane</keyword>
<dbReference type="PANTHER" id="PTHR24027">
    <property type="entry name" value="CADHERIN-23"/>
    <property type="match status" value="1"/>
</dbReference>
<dbReference type="AlphaFoldDB" id="A0A8J6FLK0"/>
<protein>
    <recommendedName>
        <fullName evidence="8">Cadherin domain-containing protein</fullName>
    </recommendedName>
</protein>
<dbReference type="InterPro" id="IPR039808">
    <property type="entry name" value="Cadherin"/>
</dbReference>
<dbReference type="PRINTS" id="PR00205">
    <property type="entry name" value="CADHERIN"/>
</dbReference>
<dbReference type="GO" id="GO:0000902">
    <property type="term" value="P:cell morphogenesis"/>
    <property type="evidence" value="ECO:0007669"/>
    <property type="project" value="TreeGrafter"/>
</dbReference>
<dbReference type="GO" id="GO:0005912">
    <property type="term" value="C:adherens junction"/>
    <property type="evidence" value="ECO:0007669"/>
    <property type="project" value="TreeGrafter"/>
</dbReference>
<dbReference type="GO" id="GO:0007043">
    <property type="term" value="P:cell-cell junction assembly"/>
    <property type="evidence" value="ECO:0007669"/>
    <property type="project" value="TreeGrafter"/>
</dbReference>
<evidence type="ECO:0000256" key="3">
    <source>
        <dbReference type="ARBA" id="ARBA00022837"/>
    </source>
</evidence>
<feature type="domain" description="Cadherin" evidence="8">
    <location>
        <begin position="202"/>
        <end position="311"/>
    </location>
</feature>
<keyword evidence="7" id="KW-0812">Transmembrane</keyword>
<dbReference type="Proteomes" id="UP000770717">
    <property type="component" value="Unassembled WGS sequence"/>
</dbReference>
<evidence type="ECO:0000256" key="6">
    <source>
        <dbReference type="SAM" id="MobiDB-lite"/>
    </source>
</evidence>
<evidence type="ECO:0000256" key="2">
    <source>
        <dbReference type="ARBA" id="ARBA00022737"/>
    </source>
</evidence>
<keyword evidence="2" id="KW-0677">Repeat</keyword>
<organism evidence="9 10">
    <name type="scientific">Eleutherodactylus coqui</name>
    <name type="common">Puerto Rican coqui</name>
    <dbReference type="NCBI Taxonomy" id="57060"/>
    <lineage>
        <taxon>Eukaryota</taxon>
        <taxon>Metazoa</taxon>
        <taxon>Chordata</taxon>
        <taxon>Craniata</taxon>
        <taxon>Vertebrata</taxon>
        <taxon>Euteleostomi</taxon>
        <taxon>Amphibia</taxon>
        <taxon>Batrachia</taxon>
        <taxon>Anura</taxon>
        <taxon>Neobatrachia</taxon>
        <taxon>Hyloidea</taxon>
        <taxon>Eleutherodactylidae</taxon>
        <taxon>Eleutherodactylinae</taxon>
        <taxon>Eleutherodactylus</taxon>
        <taxon>Eleutherodactylus</taxon>
    </lineage>
</organism>
<dbReference type="GO" id="GO:0016342">
    <property type="term" value="C:catenin complex"/>
    <property type="evidence" value="ECO:0007669"/>
    <property type="project" value="TreeGrafter"/>
</dbReference>
<sequence>MFGDPVTSTVKLCLSGTDADWFYLDGKNVWLNVSSGKTLDREVLVSSVLLVTLTCSEEGYATVQYRIIVQVLNENDNKPKFLQESVAAQNISELAEVDSVVFTAKAMDSDGDTLMYVIDRTMGDFKYFHMDLPNNGKVLLSRPLDYESVQELEVIIHAVEMTTRERQRTTAKVKVIVLDGDDQYPQFLPYHYMSHDGVRVCVSPTYSVNITTGEEPAGPLVFSPGPIFAEDGDKGIMTLISYSLLSSPGSELFQIDNITGSVSLINTLESIPAPTVFNLKVMASQVGDSRKYSFAEAKIRVLTPNKHAPRFAATQFRAFVQEDNNPVALVSTYNGRVLSLMPSDGDFPNGTNPQIYLSLKTQSNHSQLFQITQSGFLIARANLLQASETYIVKVIARDEESGETANSSVIIKVLAHGQAAPRDPSEPQPMFPLPDLPIIAGGLGVLGLLFAILLFLLIRLIKNHRQQQQQMSQTSLMTEKHPTVVNPSKSSPQTEEQGYQNAAYTETPGEENPGPQEAKPPTAKTDGQTGKQQKKMPAVAVISPGKQSIGNSPCRNKQELSAEPLNRMHCTHQEATVTMERQSKKVGITKVTMEKEDSSQLKPLPVESNSSSLQTASSQYVDANQELTEKQDGAGMWPDPPLPSRLPIVVEVNEEIVEPDGELSHHPPLGSEIITPGSLMQLLEDSIEC</sequence>
<reference evidence="9" key="1">
    <citation type="thesis" date="2020" institute="ProQuest LLC" country="789 East Eisenhower Parkway, Ann Arbor, MI, USA">
        <title>Comparative Genomics and Chromosome Evolution.</title>
        <authorList>
            <person name="Mudd A.B."/>
        </authorList>
    </citation>
    <scope>NUCLEOTIDE SEQUENCE</scope>
    <source>
        <strain evidence="9">HN-11 Male</strain>
        <tissue evidence="9">Kidney and liver</tissue>
    </source>
</reference>
<evidence type="ECO:0000256" key="5">
    <source>
        <dbReference type="PROSITE-ProRule" id="PRU00043"/>
    </source>
</evidence>
<dbReference type="EMBL" id="WNTK01000002">
    <property type="protein sequence ID" value="KAG9489789.1"/>
    <property type="molecule type" value="Genomic_DNA"/>
</dbReference>
<dbReference type="PROSITE" id="PS50268">
    <property type="entry name" value="CADHERIN_2"/>
    <property type="match status" value="4"/>
</dbReference>
<evidence type="ECO:0000313" key="9">
    <source>
        <dbReference type="EMBL" id="KAG9489789.1"/>
    </source>
</evidence>
<evidence type="ECO:0000256" key="1">
    <source>
        <dbReference type="ARBA" id="ARBA00004370"/>
    </source>
</evidence>
<gene>
    <name evidence="9" type="ORF">GDO78_005629</name>
</gene>
<dbReference type="GO" id="GO:0034332">
    <property type="term" value="P:adherens junction organization"/>
    <property type="evidence" value="ECO:0007669"/>
    <property type="project" value="TreeGrafter"/>
</dbReference>
<dbReference type="CDD" id="cd11304">
    <property type="entry name" value="Cadherin_repeat"/>
    <property type="match status" value="3"/>
</dbReference>
<dbReference type="Gene3D" id="2.60.40.60">
    <property type="entry name" value="Cadherins"/>
    <property type="match status" value="4"/>
</dbReference>
<dbReference type="InterPro" id="IPR002126">
    <property type="entry name" value="Cadherin-like_dom"/>
</dbReference>
<feature type="region of interest" description="Disordered" evidence="6">
    <location>
        <begin position="471"/>
        <end position="537"/>
    </location>
</feature>
<feature type="compositionally biased region" description="Low complexity" evidence="6">
    <location>
        <begin position="608"/>
        <end position="618"/>
    </location>
</feature>
<dbReference type="PANTHER" id="PTHR24027:SF431">
    <property type="entry name" value="CADHERIN-RELATED FAMILY MEMBER 5-LIKE ISOFORM X1"/>
    <property type="match status" value="1"/>
</dbReference>
<feature type="domain" description="Cadherin" evidence="8">
    <location>
        <begin position="83"/>
        <end position="187"/>
    </location>
</feature>
<evidence type="ECO:0000256" key="4">
    <source>
        <dbReference type="ARBA" id="ARBA00023136"/>
    </source>
</evidence>
<evidence type="ECO:0000259" key="8">
    <source>
        <dbReference type="PROSITE" id="PS50268"/>
    </source>
</evidence>
<dbReference type="GO" id="GO:0044331">
    <property type="term" value="P:cell-cell adhesion mediated by cadherin"/>
    <property type="evidence" value="ECO:0007669"/>
    <property type="project" value="TreeGrafter"/>
</dbReference>
<dbReference type="GO" id="GO:0016339">
    <property type="term" value="P:calcium-dependent cell-cell adhesion via plasma membrane cell adhesion molecules"/>
    <property type="evidence" value="ECO:0007669"/>
    <property type="project" value="TreeGrafter"/>
</dbReference>
<dbReference type="GO" id="GO:0005509">
    <property type="term" value="F:calcium ion binding"/>
    <property type="evidence" value="ECO:0007669"/>
    <property type="project" value="UniProtKB-UniRule"/>
</dbReference>
<name>A0A8J6FLK0_ELECQ</name>